<evidence type="ECO:0000256" key="9">
    <source>
        <dbReference type="RuleBase" id="RU003679"/>
    </source>
</evidence>
<comment type="catalytic activity">
    <reaction evidence="1 8">
        <text>Hydrolysis of terminal non-reducing beta-D-galactose residues in beta-D-galactosides.</text>
        <dbReference type="EC" id="3.2.1.23"/>
    </reaction>
</comment>
<gene>
    <name evidence="12" type="ORF">DSL72_004655</name>
</gene>
<dbReference type="InterPro" id="IPR025972">
    <property type="entry name" value="BetaGal_dom3"/>
</dbReference>
<organism evidence="12 13">
    <name type="scientific">Monilinia vaccinii-corymbosi</name>
    <dbReference type="NCBI Taxonomy" id="61207"/>
    <lineage>
        <taxon>Eukaryota</taxon>
        <taxon>Fungi</taxon>
        <taxon>Dikarya</taxon>
        <taxon>Ascomycota</taxon>
        <taxon>Pezizomycotina</taxon>
        <taxon>Leotiomycetes</taxon>
        <taxon>Helotiales</taxon>
        <taxon>Sclerotiniaceae</taxon>
        <taxon>Monilinia</taxon>
    </lineage>
</organism>
<evidence type="ECO:0000313" key="12">
    <source>
        <dbReference type="EMBL" id="QSZ30135.1"/>
    </source>
</evidence>
<keyword evidence="4 10" id="KW-0732">Signal</keyword>
<dbReference type="PANTHER" id="PTHR23421">
    <property type="entry name" value="BETA-GALACTOSIDASE RELATED"/>
    <property type="match status" value="1"/>
</dbReference>
<dbReference type="Gene3D" id="2.60.120.260">
    <property type="entry name" value="Galactose-binding domain-like"/>
    <property type="match status" value="2"/>
</dbReference>
<evidence type="ECO:0000256" key="1">
    <source>
        <dbReference type="ARBA" id="ARBA00001412"/>
    </source>
</evidence>
<dbReference type="PRINTS" id="PR00742">
    <property type="entry name" value="GLHYDRLASE35"/>
</dbReference>
<dbReference type="SUPFAM" id="SSF49785">
    <property type="entry name" value="Galactose-binding domain-like"/>
    <property type="match status" value="2"/>
</dbReference>
<accession>A0A8A3NWS8</accession>
<reference evidence="12" key="1">
    <citation type="submission" date="2020-10" db="EMBL/GenBank/DDBJ databases">
        <title>Genome Sequence of Monilinia vaccinii-corymbosi Sheds Light on Mummy Berry Disease Infection of Blueberry and Mating Type.</title>
        <authorList>
            <person name="Yow A.G."/>
            <person name="Zhang Y."/>
            <person name="Bansal K."/>
            <person name="Eacker S.M."/>
            <person name="Sullivan S."/>
            <person name="Liachko I."/>
            <person name="Cubeta M.A."/>
            <person name="Rollins J.A."/>
            <person name="Ashrafi H."/>
        </authorList>
    </citation>
    <scope>NUCLEOTIDE SEQUENCE</scope>
    <source>
        <strain evidence="12">RL-1</strain>
    </source>
</reference>
<keyword evidence="6" id="KW-0325">Glycoprotein</keyword>
<dbReference type="OrthoDB" id="1657402at2759"/>
<dbReference type="AlphaFoldDB" id="A0A8A3NWS8"/>
<evidence type="ECO:0000256" key="8">
    <source>
        <dbReference type="RuleBase" id="RU000675"/>
    </source>
</evidence>
<keyword evidence="13" id="KW-1185">Reference proteome</keyword>
<feature type="signal peptide" evidence="10">
    <location>
        <begin position="1"/>
        <end position="18"/>
    </location>
</feature>
<feature type="domain" description="Beta-galactosidase" evidence="11">
    <location>
        <begin position="396"/>
        <end position="573"/>
    </location>
</feature>
<dbReference type="InterPro" id="IPR017853">
    <property type="entry name" value="GH"/>
</dbReference>
<dbReference type="FunFam" id="2.102.20.10:FF:000001">
    <property type="entry name" value="Beta-galactosidase A"/>
    <property type="match status" value="1"/>
</dbReference>
<dbReference type="InterPro" id="IPR025300">
    <property type="entry name" value="BetaGal_jelly_roll_dom"/>
</dbReference>
<dbReference type="Pfam" id="PF10435">
    <property type="entry name" value="BetaGal_dom2"/>
    <property type="match status" value="1"/>
</dbReference>
<dbReference type="FunFam" id="2.60.120.260:FF:000065">
    <property type="entry name" value="Beta-galactosidase A"/>
    <property type="match status" value="1"/>
</dbReference>
<protein>
    <recommendedName>
        <fullName evidence="3 8">Beta-galactosidase</fullName>
        <ecNumber evidence="3 8">3.2.1.23</ecNumber>
    </recommendedName>
</protein>
<dbReference type="Gene3D" id="3.20.20.80">
    <property type="entry name" value="Glycosidases"/>
    <property type="match status" value="1"/>
</dbReference>
<evidence type="ECO:0000313" key="13">
    <source>
        <dbReference type="Proteomes" id="UP000672032"/>
    </source>
</evidence>
<dbReference type="InterPro" id="IPR018954">
    <property type="entry name" value="Betagal_dom2"/>
</dbReference>
<proteinExistence type="inferred from homology"/>
<dbReference type="Proteomes" id="UP000672032">
    <property type="component" value="Chromosome 1"/>
</dbReference>
<evidence type="ECO:0000256" key="2">
    <source>
        <dbReference type="ARBA" id="ARBA00009809"/>
    </source>
</evidence>
<dbReference type="InterPro" id="IPR008979">
    <property type="entry name" value="Galactose-bd-like_sf"/>
</dbReference>
<evidence type="ECO:0000256" key="7">
    <source>
        <dbReference type="ARBA" id="ARBA00023295"/>
    </source>
</evidence>
<dbReference type="GO" id="GO:0005975">
    <property type="term" value="P:carbohydrate metabolic process"/>
    <property type="evidence" value="ECO:0007669"/>
    <property type="project" value="InterPro"/>
</dbReference>
<dbReference type="Gene3D" id="2.102.20.10">
    <property type="entry name" value="Beta-galactosidase, domain 2"/>
    <property type="match status" value="1"/>
</dbReference>
<dbReference type="GO" id="GO:0004565">
    <property type="term" value="F:beta-galactosidase activity"/>
    <property type="evidence" value="ECO:0007669"/>
    <property type="project" value="UniProtKB-EC"/>
</dbReference>
<sequence length="1023" mass="111912">MRFPRAFIAIACAAQAAALSINIGGEQLVVERDEGLQDVVTFDEHSLKVYGERLFIFSGEFHPYRLPVPDLWIDVFQKIKSLGFNTVSFYVHWALVEGNPGHYTADGVFAFEPFFHAAKEAGIYLIARPGPYINAESSGGGFPGWLQRIQGVLRSRAPDYLEATDNYVANIAALIAKYEITKGGPIILYQPENEYSGSEGYVPGGWPDPVYFAYVKRKARDAGVTVPFISNDAYAGGLFAPGSNVNGSTSGNVDIYGHDSYPLGFDCAHPTIWPAGNLPTYFAATHEKQSPSTFYSINEFQGGAFDPWGGLGFQACAQLLNEQFERVFYKNDFASGVALLSLYMIYGGTNWGNLGHAGGYTSYDYGSAITENREVTREKYSELKLEANFLKVSPAYLTTTVKDAVNGTYTDRSTITTTPLIGNGTVSNFYIVRHSDYQTLSSVNYKLILNTSQGNLTIPQLNGSLTLGGRDSKWHVTDYDIGGTTLLYSTAEIFTWQKFDDKTVLVVYGGPKETHELSVVTTSPAQIIEGSGVTTKSTNASTILNWQTSTTRRVVKVGDVFVYILDRNSAYNYWVADFARTDKWGAFATSIDKTSSVIIEAGYLIRNVSTQGSDLYINGDLNATVPFKVIGAPKGTQNLYFNSQKVSYHTDSITGELFSTLTYTAPEISLPNLSSLNWKYLDNLPEIQPTYDDSAWTLANKTSTNNPFLNPLLTPTVLNGPDYGYSAGVLIFRGHFTATGNESTLYLSTQGGSAFGTSIWLNSTYIGSWPGADYAESHNGTYTLPKLQAGSKYIFTILIDNNGLDENWRVGPDKMKSPRGILNYVLGGRTKDAVTWKLTGNLGGEQYIDQVRGPLNEGGLYAERQGLTQPGVPATEYAWGAGSPEQGIAGAGVGFWTTEFELDLPRGYDVPLTFNFGNSTAAARNGNGYGNGTSLYRMQLWVNGWQFGKYVHHIGPQKNFPVPQGILNYNGPNTVALEIWAQQASGASLTNLTLTTSSTPVLTGLKTPGLVESPRWRRREGAY</sequence>
<evidence type="ECO:0000256" key="3">
    <source>
        <dbReference type="ARBA" id="ARBA00012756"/>
    </source>
</evidence>
<dbReference type="EC" id="3.2.1.23" evidence="3 8"/>
<evidence type="ECO:0000256" key="6">
    <source>
        <dbReference type="ARBA" id="ARBA00023180"/>
    </source>
</evidence>
<dbReference type="SUPFAM" id="SSF51011">
    <property type="entry name" value="Glycosyl hydrolase domain"/>
    <property type="match status" value="1"/>
</dbReference>
<dbReference type="InterPro" id="IPR031330">
    <property type="entry name" value="Gly_Hdrlase_35_cat"/>
</dbReference>
<keyword evidence="5 8" id="KW-0378">Hydrolase</keyword>
<evidence type="ECO:0000256" key="4">
    <source>
        <dbReference type="ARBA" id="ARBA00022729"/>
    </source>
</evidence>
<dbReference type="InterPro" id="IPR019801">
    <property type="entry name" value="Glyco_hydro_35_CS"/>
</dbReference>
<dbReference type="EMBL" id="CP063405">
    <property type="protein sequence ID" value="QSZ30135.1"/>
    <property type="molecule type" value="Genomic_DNA"/>
</dbReference>
<dbReference type="FunFam" id="3.20.20.80:FF:000040">
    <property type="entry name" value="Beta-galactosidase A"/>
    <property type="match status" value="1"/>
</dbReference>
<dbReference type="SMART" id="SM01029">
    <property type="entry name" value="BetaGal_dom2"/>
    <property type="match status" value="1"/>
</dbReference>
<dbReference type="InterPro" id="IPR037110">
    <property type="entry name" value="Betagal_dom2_sf"/>
</dbReference>
<comment type="similarity">
    <text evidence="2 9">Belongs to the glycosyl hydrolase 35 family.</text>
</comment>
<evidence type="ECO:0000259" key="11">
    <source>
        <dbReference type="SMART" id="SM01029"/>
    </source>
</evidence>
<feature type="chain" id="PRO_5032705092" description="Beta-galactosidase" evidence="10">
    <location>
        <begin position="19"/>
        <end position="1023"/>
    </location>
</feature>
<dbReference type="SUPFAM" id="SSF117100">
    <property type="entry name" value="Beta-galactosidase LacA, domain 3"/>
    <property type="match status" value="1"/>
</dbReference>
<dbReference type="Pfam" id="PF13364">
    <property type="entry name" value="BetaGal_ABD2"/>
    <property type="match status" value="2"/>
</dbReference>
<dbReference type="Pfam" id="PF01301">
    <property type="entry name" value="Glyco_hydro_35"/>
    <property type="match status" value="1"/>
</dbReference>
<dbReference type="Pfam" id="PF13363">
    <property type="entry name" value="BetaGal_dom3"/>
    <property type="match status" value="1"/>
</dbReference>
<dbReference type="SUPFAM" id="SSF51445">
    <property type="entry name" value="(Trans)glycosidases"/>
    <property type="match status" value="1"/>
</dbReference>
<dbReference type="InterPro" id="IPR036833">
    <property type="entry name" value="BetaGal_dom3_sf"/>
</dbReference>
<evidence type="ECO:0000256" key="10">
    <source>
        <dbReference type="SAM" id="SignalP"/>
    </source>
</evidence>
<dbReference type="InterPro" id="IPR001944">
    <property type="entry name" value="Glycoside_Hdrlase_35"/>
</dbReference>
<keyword evidence="7 8" id="KW-0326">Glycosidase</keyword>
<dbReference type="Gene3D" id="2.60.390.10">
    <property type="entry name" value="Beta-galactosidase, domain 3"/>
    <property type="match status" value="1"/>
</dbReference>
<evidence type="ECO:0000256" key="5">
    <source>
        <dbReference type="ARBA" id="ARBA00022801"/>
    </source>
</evidence>
<dbReference type="PROSITE" id="PS01182">
    <property type="entry name" value="GLYCOSYL_HYDROL_F35"/>
    <property type="match status" value="1"/>
</dbReference>
<name>A0A8A3NWS8_9HELO</name>
<dbReference type="FunFam" id="2.60.390.10:FF:000001">
    <property type="entry name" value="Beta-galactosidase A"/>
    <property type="match status" value="1"/>
</dbReference>